<keyword evidence="5" id="KW-0032">Aminotransferase</keyword>
<evidence type="ECO:0000256" key="2">
    <source>
        <dbReference type="ARBA" id="ARBA00008954"/>
    </source>
</evidence>
<dbReference type="CDD" id="cd00610">
    <property type="entry name" value="OAT_like"/>
    <property type="match status" value="1"/>
</dbReference>
<dbReference type="EMBL" id="JAASQI010000003">
    <property type="protein sequence ID" value="NIJ57999.1"/>
    <property type="molecule type" value="Genomic_DNA"/>
</dbReference>
<dbReference type="NCBIfam" id="NF004625">
    <property type="entry name" value="PRK05965.1"/>
    <property type="match status" value="1"/>
</dbReference>
<dbReference type="PANTHER" id="PTHR43094:SF1">
    <property type="entry name" value="AMINOTRANSFERASE CLASS-III"/>
    <property type="match status" value="1"/>
</dbReference>
<reference evidence="5 6" key="1">
    <citation type="submission" date="2020-03" db="EMBL/GenBank/DDBJ databases">
        <title>Genomic Encyclopedia of Type Strains, Phase IV (KMG-IV): sequencing the most valuable type-strain genomes for metagenomic binning, comparative biology and taxonomic classification.</title>
        <authorList>
            <person name="Goeker M."/>
        </authorList>
    </citation>
    <scope>NUCLEOTIDE SEQUENCE [LARGE SCALE GENOMIC DNA]</scope>
    <source>
        <strain evidence="5 6">DSM 103870</strain>
    </source>
</reference>
<evidence type="ECO:0000256" key="4">
    <source>
        <dbReference type="RuleBase" id="RU003560"/>
    </source>
</evidence>
<dbReference type="PANTHER" id="PTHR43094">
    <property type="entry name" value="AMINOTRANSFERASE"/>
    <property type="match status" value="1"/>
</dbReference>
<keyword evidence="3 4" id="KW-0663">Pyridoxal phosphate</keyword>
<evidence type="ECO:0000313" key="5">
    <source>
        <dbReference type="EMBL" id="NIJ57999.1"/>
    </source>
</evidence>
<dbReference type="InterPro" id="IPR015421">
    <property type="entry name" value="PyrdxlP-dep_Trfase_major"/>
</dbReference>
<gene>
    <name evidence="5" type="ORF">FHS82_001835</name>
</gene>
<accession>A0ABX0V1K8</accession>
<comment type="cofactor">
    <cofactor evidence="1">
        <name>pyridoxal 5'-phosphate</name>
        <dbReference type="ChEBI" id="CHEBI:597326"/>
    </cofactor>
</comment>
<dbReference type="Proteomes" id="UP001429580">
    <property type="component" value="Unassembled WGS sequence"/>
</dbReference>
<dbReference type="InterPro" id="IPR015424">
    <property type="entry name" value="PyrdxlP-dep_Trfase"/>
</dbReference>
<protein>
    <submittedName>
        <fullName evidence="5">Adenosylmethionine-8-amino-7-oxononanoate aminotransferase</fullName>
    </submittedName>
</protein>
<sequence length="460" mass="48720">MISNSLIELDRRHLVHPVTAYREHEKRGATVLTSASGIHVQDSTGKRYLDGFAGLWCVNAGYGQQSIVDAAAKQMAELPYATGYFGFSNEPAILLASQLAELAPGTLNHVYFALGGSDSVDSAVRFTQYYCNAIGKPEKRHFISLEMGYHGSSTTGAGLTALPAFHAGFNVPLPNQHKIPSHYSYRNPVGEDPQAIIAASVQALRDKVTALGGPDHVAAFICEPVQGSGGVLVPPKGWLPAMQAACRELDILFIIDEVITGFGRIGPLFGSEVESLEPDLMTVAKGLTSGYAPMGAVFLSDRIYDTIADHAGKNAVGHGFTYSAHPVSAAVGLATLRLYTEGGLLESGQHAGARLMSRLAELAGHPLVGEVRGISMLAGIEVVASKETRELFAPDVAIGARLATASLDNGVIFRAFANGTIGLAPSLNYTPDDIDELVARVKKSLDDVLEQPEVRSALVS</sequence>
<dbReference type="Gene3D" id="3.40.640.10">
    <property type="entry name" value="Type I PLP-dependent aspartate aminotransferase-like (Major domain)"/>
    <property type="match status" value="1"/>
</dbReference>
<dbReference type="Pfam" id="PF00202">
    <property type="entry name" value="Aminotran_3"/>
    <property type="match status" value="1"/>
</dbReference>
<comment type="similarity">
    <text evidence="2 4">Belongs to the class-III pyridoxal-phosphate-dependent aminotransferase family.</text>
</comment>
<dbReference type="GO" id="GO:0008483">
    <property type="term" value="F:transaminase activity"/>
    <property type="evidence" value="ECO:0007669"/>
    <property type="project" value="UniProtKB-KW"/>
</dbReference>
<dbReference type="PIRSF" id="PIRSF000521">
    <property type="entry name" value="Transaminase_4ab_Lys_Orn"/>
    <property type="match status" value="1"/>
</dbReference>
<proteinExistence type="inferred from homology"/>
<organism evidence="5 6">
    <name type="scientific">Pseudochelatococcus lubricantis</name>
    <dbReference type="NCBI Taxonomy" id="1538102"/>
    <lineage>
        <taxon>Bacteria</taxon>
        <taxon>Pseudomonadati</taxon>
        <taxon>Pseudomonadota</taxon>
        <taxon>Alphaproteobacteria</taxon>
        <taxon>Hyphomicrobiales</taxon>
        <taxon>Chelatococcaceae</taxon>
        <taxon>Pseudochelatococcus</taxon>
    </lineage>
</organism>
<dbReference type="InterPro" id="IPR005814">
    <property type="entry name" value="Aminotrans_3"/>
</dbReference>
<keyword evidence="5" id="KW-0808">Transferase</keyword>
<dbReference type="RefSeq" id="WP_166951200.1">
    <property type="nucleotide sequence ID" value="NZ_JAASQI010000003.1"/>
</dbReference>
<name>A0ABX0V1K8_9HYPH</name>
<comment type="caution">
    <text evidence="5">The sequence shown here is derived from an EMBL/GenBank/DDBJ whole genome shotgun (WGS) entry which is preliminary data.</text>
</comment>
<keyword evidence="6" id="KW-1185">Reference proteome</keyword>
<dbReference type="InterPro" id="IPR015422">
    <property type="entry name" value="PyrdxlP-dep_Trfase_small"/>
</dbReference>
<dbReference type="Gene3D" id="3.90.1150.10">
    <property type="entry name" value="Aspartate Aminotransferase, domain 1"/>
    <property type="match status" value="1"/>
</dbReference>
<dbReference type="InterPro" id="IPR049704">
    <property type="entry name" value="Aminotrans_3_PPA_site"/>
</dbReference>
<evidence type="ECO:0000313" key="6">
    <source>
        <dbReference type="Proteomes" id="UP001429580"/>
    </source>
</evidence>
<dbReference type="SUPFAM" id="SSF53383">
    <property type="entry name" value="PLP-dependent transferases"/>
    <property type="match status" value="1"/>
</dbReference>
<evidence type="ECO:0000256" key="1">
    <source>
        <dbReference type="ARBA" id="ARBA00001933"/>
    </source>
</evidence>
<evidence type="ECO:0000256" key="3">
    <source>
        <dbReference type="ARBA" id="ARBA00022898"/>
    </source>
</evidence>
<dbReference type="PROSITE" id="PS00600">
    <property type="entry name" value="AA_TRANSFER_CLASS_3"/>
    <property type="match status" value="1"/>
</dbReference>